<evidence type="ECO:0000313" key="6">
    <source>
        <dbReference type="EMBL" id="SVA33610.1"/>
    </source>
</evidence>
<dbReference type="EMBL" id="UINC01007489">
    <property type="protein sequence ID" value="SVA33610.1"/>
    <property type="molecule type" value="Genomic_DNA"/>
</dbReference>
<accession>A0A381UZR7</accession>
<dbReference type="InterPro" id="IPR003439">
    <property type="entry name" value="ABC_transporter-like_ATP-bd"/>
</dbReference>
<dbReference type="GO" id="GO:0016887">
    <property type="term" value="F:ATP hydrolysis activity"/>
    <property type="evidence" value="ECO:0007669"/>
    <property type="project" value="InterPro"/>
</dbReference>
<dbReference type="AlphaFoldDB" id="A0A381UZR7"/>
<dbReference type="PANTHER" id="PTHR43776">
    <property type="entry name" value="TRANSPORT ATP-BINDING PROTEIN"/>
    <property type="match status" value="1"/>
</dbReference>
<dbReference type="SMART" id="SM00382">
    <property type="entry name" value="AAA"/>
    <property type="match status" value="1"/>
</dbReference>
<dbReference type="PANTHER" id="PTHR43776:SF7">
    <property type="entry name" value="D,D-DIPEPTIDE TRANSPORT ATP-BINDING PROTEIN DDPF-RELATED"/>
    <property type="match status" value="1"/>
</dbReference>
<dbReference type="Gene3D" id="3.40.50.300">
    <property type="entry name" value="P-loop containing nucleotide triphosphate hydrolases"/>
    <property type="match status" value="1"/>
</dbReference>
<dbReference type="InterPro" id="IPR017871">
    <property type="entry name" value="ABC_transporter-like_CS"/>
</dbReference>
<comment type="similarity">
    <text evidence="1">Belongs to the ABC transporter superfamily.</text>
</comment>
<dbReference type="InterPro" id="IPR050319">
    <property type="entry name" value="ABC_transp_ATP-bind"/>
</dbReference>
<evidence type="ECO:0000259" key="5">
    <source>
        <dbReference type="PROSITE" id="PS50893"/>
    </source>
</evidence>
<feature type="non-terminal residue" evidence="6">
    <location>
        <position position="209"/>
    </location>
</feature>
<dbReference type="GO" id="GO:0055085">
    <property type="term" value="P:transmembrane transport"/>
    <property type="evidence" value="ECO:0007669"/>
    <property type="project" value="UniProtKB-ARBA"/>
</dbReference>
<keyword evidence="2" id="KW-0813">Transport</keyword>
<sequence length="209" mass="23628">MDAKKIIEIEDLKVFYNTGSNLFVKKNNYVRAVDNVSLDIYEKETLGLVGESGCGKSTLGRAILNLRPIHKGSINFIENDQIINKKRINRLSKKNNQIIFQDPFSSLNPRMSVGDIVKEPIDIHTKLKNSEKLIRVKELFQMVGLDSGFIHRYPHEFSGGQRQRIGIARALAISPKFIVCDEPISALDVSIQAQIIKLLRKLQLELGLT</sequence>
<dbReference type="CDD" id="cd03257">
    <property type="entry name" value="ABC_NikE_OppD_transporters"/>
    <property type="match status" value="1"/>
</dbReference>
<organism evidence="6">
    <name type="scientific">marine metagenome</name>
    <dbReference type="NCBI Taxonomy" id="408172"/>
    <lineage>
        <taxon>unclassified sequences</taxon>
        <taxon>metagenomes</taxon>
        <taxon>ecological metagenomes</taxon>
    </lineage>
</organism>
<dbReference type="GO" id="GO:0005524">
    <property type="term" value="F:ATP binding"/>
    <property type="evidence" value="ECO:0007669"/>
    <property type="project" value="UniProtKB-KW"/>
</dbReference>
<dbReference type="SUPFAM" id="SSF52540">
    <property type="entry name" value="P-loop containing nucleoside triphosphate hydrolases"/>
    <property type="match status" value="1"/>
</dbReference>
<evidence type="ECO:0000256" key="1">
    <source>
        <dbReference type="ARBA" id="ARBA00005417"/>
    </source>
</evidence>
<dbReference type="InterPro" id="IPR003593">
    <property type="entry name" value="AAA+_ATPase"/>
</dbReference>
<name>A0A381UZR7_9ZZZZ</name>
<evidence type="ECO:0000256" key="3">
    <source>
        <dbReference type="ARBA" id="ARBA00022741"/>
    </source>
</evidence>
<dbReference type="PROSITE" id="PS50893">
    <property type="entry name" value="ABC_TRANSPORTER_2"/>
    <property type="match status" value="1"/>
</dbReference>
<feature type="domain" description="ABC transporter" evidence="5">
    <location>
        <begin position="7"/>
        <end position="209"/>
    </location>
</feature>
<dbReference type="Pfam" id="PF00005">
    <property type="entry name" value="ABC_tran"/>
    <property type="match status" value="1"/>
</dbReference>
<evidence type="ECO:0000256" key="2">
    <source>
        <dbReference type="ARBA" id="ARBA00022448"/>
    </source>
</evidence>
<keyword evidence="4" id="KW-0067">ATP-binding</keyword>
<dbReference type="InterPro" id="IPR027417">
    <property type="entry name" value="P-loop_NTPase"/>
</dbReference>
<keyword evidence="3" id="KW-0547">Nucleotide-binding</keyword>
<reference evidence="6" key="1">
    <citation type="submission" date="2018-05" db="EMBL/GenBank/DDBJ databases">
        <authorList>
            <person name="Lanie J.A."/>
            <person name="Ng W.-L."/>
            <person name="Kazmierczak K.M."/>
            <person name="Andrzejewski T.M."/>
            <person name="Davidsen T.M."/>
            <person name="Wayne K.J."/>
            <person name="Tettelin H."/>
            <person name="Glass J.I."/>
            <person name="Rusch D."/>
            <person name="Podicherti R."/>
            <person name="Tsui H.-C.T."/>
            <person name="Winkler M.E."/>
        </authorList>
    </citation>
    <scope>NUCLEOTIDE SEQUENCE</scope>
</reference>
<gene>
    <name evidence="6" type="ORF">METZ01_LOCUS86464</name>
</gene>
<proteinExistence type="inferred from homology"/>
<evidence type="ECO:0000256" key="4">
    <source>
        <dbReference type="ARBA" id="ARBA00022840"/>
    </source>
</evidence>
<protein>
    <recommendedName>
        <fullName evidence="5">ABC transporter domain-containing protein</fullName>
    </recommendedName>
</protein>
<dbReference type="PROSITE" id="PS00211">
    <property type="entry name" value="ABC_TRANSPORTER_1"/>
    <property type="match status" value="1"/>
</dbReference>